<accession>A0A8J8TQL5</accession>
<keyword evidence="3" id="KW-1185">Reference proteome</keyword>
<sequence length="62" mass="6754">MKNEYVLLCAGIALALVGFLPEIYTIVRASRFHLLTVGTVLATVGLVLLYRQPEPADPVRNG</sequence>
<dbReference type="RefSeq" id="WP_148857143.1">
    <property type="nucleotide sequence ID" value="NZ_PHNJ01000003.1"/>
</dbReference>
<name>A0A8J8TQL5_9EURY</name>
<keyword evidence="1" id="KW-1133">Transmembrane helix</keyword>
<gene>
    <name evidence="2" type="ORF">CV102_06850</name>
</gene>
<dbReference type="EMBL" id="PHNJ01000003">
    <property type="protein sequence ID" value="TYL39006.1"/>
    <property type="molecule type" value="Genomic_DNA"/>
</dbReference>
<dbReference type="OrthoDB" id="167102at2157"/>
<reference evidence="2" key="1">
    <citation type="submission" date="2017-11" db="EMBL/GenBank/DDBJ databases">
        <authorList>
            <person name="Kajale S.C."/>
            <person name="Sharma A."/>
        </authorList>
    </citation>
    <scope>NUCLEOTIDE SEQUENCE</scope>
    <source>
        <strain evidence="2">LS1_42</strain>
    </source>
</reference>
<organism evidence="2 3">
    <name type="scientific">Natronococcus pandeyae</name>
    <dbReference type="NCBI Taxonomy" id="2055836"/>
    <lineage>
        <taxon>Archaea</taxon>
        <taxon>Methanobacteriati</taxon>
        <taxon>Methanobacteriota</taxon>
        <taxon>Stenosarchaea group</taxon>
        <taxon>Halobacteria</taxon>
        <taxon>Halobacteriales</taxon>
        <taxon>Natrialbaceae</taxon>
        <taxon>Natronococcus</taxon>
    </lineage>
</organism>
<protein>
    <submittedName>
        <fullName evidence="2">Uncharacterized protein</fullName>
    </submittedName>
</protein>
<proteinExistence type="predicted"/>
<evidence type="ECO:0000256" key="1">
    <source>
        <dbReference type="SAM" id="Phobius"/>
    </source>
</evidence>
<dbReference type="AlphaFoldDB" id="A0A8J8TQL5"/>
<comment type="caution">
    <text evidence="2">The sequence shown here is derived from an EMBL/GenBank/DDBJ whole genome shotgun (WGS) entry which is preliminary data.</text>
</comment>
<keyword evidence="1" id="KW-0472">Membrane</keyword>
<evidence type="ECO:0000313" key="2">
    <source>
        <dbReference type="EMBL" id="TYL39006.1"/>
    </source>
</evidence>
<dbReference type="Proteomes" id="UP000766904">
    <property type="component" value="Unassembled WGS sequence"/>
</dbReference>
<keyword evidence="1" id="KW-0812">Transmembrane</keyword>
<evidence type="ECO:0000313" key="3">
    <source>
        <dbReference type="Proteomes" id="UP000766904"/>
    </source>
</evidence>
<feature type="transmembrane region" description="Helical" evidence="1">
    <location>
        <begin position="31"/>
        <end position="50"/>
    </location>
</feature>